<organism evidence="1 2">
    <name type="scientific">Rhizobium gallicum bv. gallicum R602sp</name>
    <dbReference type="NCBI Taxonomy" id="1041138"/>
    <lineage>
        <taxon>Bacteria</taxon>
        <taxon>Pseudomonadati</taxon>
        <taxon>Pseudomonadota</taxon>
        <taxon>Alphaproteobacteria</taxon>
        <taxon>Hyphomicrobiales</taxon>
        <taxon>Rhizobiaceae</taxon>
        <taxon>Rhizobium/Agrobacterium group</taxon>
        <taxon>Rhizobium</taxon>
    </lineage>
</organism>
<sequence>MPGFFIERAPIAGRGISRSSASKFLTVCFKELDLTQSQASGQSHSPIENRGAE</sequence>
<protein>
    <submittedName>
        <fullName evidence="1">Uncharacterized protein</fullName>
    </submittedName>
</protein>
<keyword evidence="2" id="KW-1185">Reference proteome</keyword>
<evidence type="ECO:0000313" key="2">
    <source>
        <dbReference type="Proteomes" id="UP000031368"/>
    </source>
</evidence>
<dbReference type="Proteomes" id="UP000031368">
    <property type="component" value="Chromosome"/>
</dbReference>
<proteinExistence type="predicted"/>
<dbReference type="KEGG" id="rga:RGR602_CH02147"/>
<dbReference type="HOGENOM" id="CLU_3065453_0_0_5"/>
<dbReference type="EMBL" id="CP006877">
    <property type="protein sequence ID" value="AJD41475.1"/>
    <property type="molecule type" value="Genomic_DNA"/>
</dbReference>
<dbReference type="AlphaFoldDB" id="A0A0B4X460"/>
<evidence type="ECO:0000313" key="1">
    <source>
        <dbReference type="EMBL" id="AJD41475.1"/>
    </source>
</evidence>
<reference evidence="1 2" key="1">
    <citation type="submission" date="2013-11" db="EMBL/GenBank/DDBJ databases">
        <title>Complete genome sequence of Rhizobium gallicum bv. gallicum R602.</title>
        <authorList>
            <person name="Bustos P."/>
            <person name="Santamaria R.I."/>
            <person name="Lozano L."/>
            <person name="Acosta J.L."/>
            <person name="Ormeno-Orrillo E."/>
            <person name="Rogel M.A."/>
            <person name="Romero D."/>
            <person name="Cevallos M.A."/>
            <person name="Martinez-Romero E."/>
            <person name="Gonzalez V."/>
        </authorList>
    </citation>
    <scope>NUCLEOTIDE SEQUENCE [LARGE SCALE GENOMIC DNA]</scope>
    <source>
        <strain evidence="1 2">R602</strain>
    </source>
</reference>
<name>A0A0B4X460_9HYPH</name>
<accession>A0A0B4X460</accession>
<gene>
    <name evidence="1" type="ORF">RGR602_CH02147</name>
</gene>